<dbReference type="PROSITE" id="PS50297">
    <property type="entry name" value="ANK_REP_REGION"/>
    <property type="match status" value="4"/>
</dbReference>
<evidence type="ECO:0000256" key="2">
    <source>
        <dbReference type="ARBA" id="ARBA00023043"/>
    </source>
</evidence>
<dbReference type="PANTHER" id="PTHR24198:SF165">
    <property type="entry name" value="ANKYRIN REPEAT-CONTAINING PROTEIN-RELATED"/>
    <property type="match status" value="1"/>
</dbReference>
<evidence type="ECO:0000256" key="4">
    <source>
        <dbReference type="SAM" id="MobiDB-lite"/>
    </source>
</evidence>
<protein>
    <submittedName>
        <fullName evidence="5">Uncharacterized protein</fullName>
    </submittedName>
</protein>
<evidence type="ECO:0000256" key="3">
    <source>
        <dbReference type="PROSITE-ProRule" id="PRU00023"/>
    </source>
</evidence>
<dbReference type="Proteomes" id="UP000799438">
    <property type="component" value="Unassembled WGS sequence"/>
</dbReference>
<feature type="region of interest" description="Disordered" evidence="4">
    <location>
        <begin position="623"/>
        <end position="668"/>
    </location>
</feature>
<name>A0A6A6BU14_9PEZI</name>
<feature type="compositionally biased region" description="Acidic residues" evidence="4">
    <location>
        <begin position="631"/>
        <end position="640"/>
    </location>
</feature>
<dbReference type="InterPro" id="IPR036770">
    <property type="entry name" value="Ankyrin_rpt-contain_sf"/>
</dbReference>
<reference evidence="5" key="1">
    <citation type="journal article" date="2020" name="Stud. Mycol.">
        <title>101 Dothideomycetes genomes: a test case for predicting lifestyles and emergence of pathogens.</title>
        <authorList>
            <person name="Haridas S."/>
            <person name="Albert R."/>
            <person name="Binder M."/>
            <person name="Bloem J."/>
            <person name="Labutti K."/>
            <person name="Salamov A."/>
            <person name="Andreopoulos B."/>
            <person name="Baker S."/>
            <person name="Barry K."/>
            <person name="Bills G."/>
            <person name="Bluhm B."/>
            <person name="Cannon C."/>
            <person name="Castanera R."/>
            <person name="Culley D."/>
            <person name="Daum C."/>
            <person name="Ezra D."/>
            <person name="Gonzalez J."/>
            <person name="Henrissat B."/>
            <person name="Kuo A."/>
            <person name="Liang C."/>
            <person name="Lipzen A."/>
            <person name="Lutzoni F."/>
            <person name="Magnuson J."/>
            <person name="Mondo S."/>
            <person name="Nolan M."/>
            <person name="Ohm R."/>
            <person name="Pangilinan J."/>
            <person name="Park H.-J."/>
            <person name="Ramirez L."/>
            <person name="Alfaro M."/>
            <person name="Sun H."/>
            <person name="Tritt A."/>
            <person name="Yoshinaga Y."/>
            <person name="Zwiers L.-H."/>
            <person name="Turgeon B."/>
            <person name="Goodwin S."/>
            <person name="Spatafora J."/>
            <person name="Crous P."/>
            <person name="Grigoriev I."/>
        </authorList>
    </citation>
    <scope>NUCLEOTIDE SEQUENCE</scope>
    <source>
        <strain evidence="5">CBS 121167</strain>
    </source>
</reference>
<gene>
    <name evidence="5" type="ORF">K452DRAFT_355170</name>
</gene>
<dbReference type="PROSITE" id="PS50088">
    <property type="entry name" value="ANK_REPEAT"/>
    <property type="match status" value="4"/>
</dbReference>
<keyword evidence="1" id="KW-0677">Repeat</keyword>
<evidence type="ECO:0000313" key="5">
    <source>
        <dbReference type="EMBL" id="KAF2146704.1"/>
    </source>
</evidence>
<dbReference type="Pfam" id="PF12796">
    <property type="entry name" value="Ank_2"/>
    <property type="match status" value="3"/>
</dbReference>
<keyword evidence="2 3" id="KW-0040">ANK repeat</keyword>
<feature type="repeat" description="ANK" evidence="3">
    <location>
        <begin position="447"/>
        <end position="479"/>
    </location>
</feature>
<feature type="repeat" description="ANK" evidence="3">
    <location>
        <begin position="548"/>
        <end position="572"/>
    </location>
</feature>
<feature type="repeat" description="ANK" evidence="3">
    <location>
        <begin position="340"/>
        <end position="372"/>
    </location>
</feature>
<dbReference type="GeneID" id="54303449"/>
<dbReference type="Gene3D" id="1.25.40.20">
    <property type="entry name" value="Ankyrin repeat-containing domain"/>
    <property type="match status" value="2"/>
</dbReference>
<dbReference type="AlphaFoldDB" id="A0A6A6BU14"/>
<evidence type="ECO:0000313" key="6">
    <source>
        <dbReference type="Proteomes" id="UP000799438"/>
    </source>
</evidence>
<feature type="repeat" description="ANK" evidence="3">
    <location>
        <begin position="515"/>
        <end position="547"/>
    </location>
</feature>
<organism evidence="5 6">
    <name type="scientific">Aplosporella prunicola CBS 121167</name>
    <dbReference type="NCBI Taxonomy" id="1176127"/>
    <lineage>
        <taxon>Eukaryota</taxon>
        <taxon>Fungi</taxon>
        <taxon>Dikarya</taxon>
        <taxon>Ascomycota</taxon>
        <taxon>Pezizomycotina</taxon>
        <taxon>Dothideomycetes</taxon>
        <taxon>Dothideomycetes incertae sedis</taxon>
        <taxon>Botryosphaeriales</taxon>
        <taxon>Aplosporellaceae</taxon>
        <taxon>Aplosporella</taxon>
    </lineage>
</organism>
<dbReference type="PANTHER" id="PTHR24198">
    <property type="entry name" value="ANKYRIN REPEAT AND PROTEIN KINASE DOMAIN-CONTAINING PROTEIN"/>
    <property type="match status" value="1"/>
</dbReference>
<dbReference type="OrthoDB" id="195446at2759"/>
<keyword evidence="6" id="KW-1185">Reference proteome</keyword>
<dbReference type="SUPFAM" id="SSF48403">
    <property type="entry name" value="Ankyrin repeat"/>
    <property type="match status" value="2"/>
</dbReference>
<feature type="compositionally biased region" description="Acidic residues" evidence="4">
    <location>
        <begin position="656"/>
        <end position="668"/>
    </location>
</feature>
<accession>A0A6A6BU14</accession>
<dbReference type="InterPro" id="IPR002110">
    <property type="entry name" value="Ankyrin_rpt"/>
</dbReference>
<dbReference type="RefSeq" id="XP_033402413.1">
    <property type="nucleotide sequence ID" value="XM_033545943.1"/>
</dbReference>
<dbReference type="SMART" id="SM00248">
    <property type="entry name" value="ANK"/>
    <property type="match status" value="6"/>
</dbReference>
<proteinExistence type="predicted"/>
<evidence type="ECO:0000256" key="1">
    <source>
        <dbReference type="ARBA" id="ARBA00022737"/>
    </source>
</evidence>
<sequence length="668" mass="74141">MAEVVGLIASVATLVESAAKLVKLINRLTDAPDELLALSNEANDLRLLLAEIEKATADQPELQLSLAGSLQNADDKIKALHSFLQQIDISKIRAKDRLRWVRNRSKVCALQSGFREARLQLSALLATNTSSKVHRTGLVLQQIDLTTLASALELGKITNLILYQNRLLEQIQQGPVQLQSQAAVPVAGNTRNIHSKSSYAAVSVRRSSGRRYPRDCQCTCHVRLKTQSLTTRFFGSLFLGYCGSPSSTQVCSEKTCNRKCKNQPLQLALTYYFPNWMFYKAIFFAFTWSPLSDPSLFLSIRNVVPGNSPWIVAAKTGNVDSFKLLLETRQANLNDVSSWDGFTALYNAMTSNQWDACEFLIQLGANTNNSDEYGATLVDWGWLEILTRGLQDKDSMRIRELLRTDITFLDDQWQLPRLHKIVTGVLECDLSQELPHHISEINATDSRGRTALWWAARSGNFEAMRLLLEHGADATIIGRYHGYTPLQNAAGSDSETALKAYQKNSRSFLDVPDQNGRTPLVFAVQRNNLDCVDLLLSFGADYTVRDKKGRTILHHAAEKGDASLLDNLAAHGLSGIDTEARNKQGDTALDYYNSLAEALEFDQDKTDAFYRLWEKVTSTSSDDAEAPIIELSDDTDDTDSVEGSGSTINEESGSGSDEEDEFVDAQSF</sequence>
<dbReference type="EMBL" id="ML995475">
    <property type="protein sequence ID" value="KAF2146704.1"/>
    <property type="molecule type" value="Genomic_DNA"/>
</dbReference>